<evidence type="ECO:0000259" key="2">
    <source>
        <dbReference type="Pfam" id="PF04738"/>
    </source>
</evidence>
<evidence type="ECO:0000313" key="4">
    <source>
        <dbReference type="Proteomes" id="UP001139648"/>
    </source>
</evidence>
<gene>
    <name evidence="3" type="ORF">HD597_002887</name>
</gene>
<feature type="domain" description="Lantibiotic dehydratase N-terminal" evidence="2">
    <location>
        <begin position="163"/>
        <end position="313"/>
    </location>
</feature>
<feature type="region of interest" description="Disordered" evidence="1">
    <location>
        <begin position="574"/>
        <end position="645"/>
    </location>
</feature>
<dbReference type="RefSeq" id="WP_253742541.1">
    <property type="nucleotide sequence ID" value="NZ_BAABKA010000001.1"/>
</dbReference>
<reference evidence="3" key="1">
    <citation type="submission" date="2022-06" db="EMBL/GenBank/DDBJ databases">
        <title>Sequencing the genomes of 1000 actinobacteria strains.</title>
        <authorList>
            <person name="Klenk H.-P."/>
        </authorList>
    </citation>
    <scope>NUCLEOTIDE SEQUENCE</scope>
    <source>
        <strain evidence="3">DSM 46694</strain>
    </source>
</reference>
<proteinExistence type="predicted"/>
<protein>
    <recommendedName>
        <fullName evidence="2">Lantibiotic dehydratase N-terminal domain-containing protein</fullName>
    </recommendedName>
</protein>
<dbReference type="Pfam" id="PF04738">
    <property type="entry name" value="Lant_dehydr_N"/>
    <property type="match status" value="1"/>
</dbReference>
<keyword evidence="4" id="KW-1185">Reference proteome</keyword>
<comment type="caution">
    <text evidence="3">The sequence shown here is derived from an EMBL/GenBank/DDBJ whole genome shotgun (WGS) entry which is preliminary data.</text>
</comment>
<name>A0A9X2K017_9ACTN</name>
<evidence type="ECO:0000313" key="3">
    <source>
        <dbReference type="EMBL" id="MCP2355867.1"/>
    </source>
</evidence>
<accession>A0A9X2K017</accession>
<dbReference type="AlphaFoldDB" id="A0A9X2K017"/>
<organism evidence="3 4">
    <name type="scientific">Nonomuraea thailandensis</name>
    <dbReference type="NCBI Taxonomy" id="1188745"/>
    <lineage>
        <taxon>Bacteria</taxon>
        <taxon>Bacillati</taxon>
        <taxon>Actinomycetota</taxon>
        <taxon>Actinomycetes</taxon>
        <taxon>Streptosporangiales</taxon>
        <taxon>Streptosporangiaceae</taxon>
        <taxon>Nonomuraea</taxon>
    </lineage>
</organism>
<sequence>MTQVAHAVPVAGDGDSARLADPDYALSPVLAVRVAGLPVAGLDRMRCTRTWRLLDELAEISARLRREGADLSDPLHEVIGGVAAGPLRAGLVALRRAVFAGRRPGGRAASAEVLAALPTGLAARIGAWTALRRRAEELRAALPAVLAAESREKTAVLREAVSDPGFRHGLAQGSAVLAGRLEAWLAGPAERPPERQELLRLARYLARASVKTSPYATFTLSGLGRWEPDGPAVRTGGEPSWQVMAELDRAVLRPLWAVLTRHRRVRERARLRVNPSAADDGNRIWFLSPGHGEPLSSVPASAGVRQALDWVRERDDATLAAAPGIEPLAEAGLLEYLPPYDEQGPDPVGELASWLASDGPTPYAQAVARVAEALRVGDPAIGEVPTGARGGDEAAEGARTRARGVGEAHGGEEAAGEVSAALPGGVTGDGAEVAAVVREALREVLPPGPSLPDKNLLWHSAVMPGVAGRLNATAWRGVCDDLDAVRGLLGLFDPDLPVKIAATAFFLDRHGTGGRIPAVDLYREIHREAPGAGGALLRAMLRDPVAGLRALPDAEPPPGLTRLTELRRGFWERLGAGPQDTEPGTHSPDPGVPGVPGGSREHQSAHLNSRGADLSPQDADLGPQDADLSPQDADLSLQGAGPGAREPVDLTAVRLRALAREWPDFVRPPGSICAYLQAVPGPGGVRAVVNSISAGYGRGLSRLHRLVTLAGGDAPPADGLRAAQGDVMVAECRGLVGGGLNVRPATADLALDHPFTAPDAHLPSVAPADLTVGHDPACDRLVLFDRAGRPVRPVHLGMTAQYWLPPWLQFLVRVFGEPSTAMVPGWVFRTRSEPPAEGVVERWPRMDVGRLTVARAVWRLRAGAFPVPAKGESEAAYLPRLAGWLASHGVSRRFFARVVDLGSGLLAGLLSKDRKPMYVDVTDPLLLAGFVRTLRDPGALLVLEEALPDPSQAPRYGADARVTEYVVQLSAKPGRR</sequence>
<evidence type="ECO:0000256" key="1">
    <source>
        <dbReference type="SAM" id="MobiDB-lite"/>
    </source>
</evidence>
<feature type="compositionally biased region" description="Basic and acidic residues" evidence="1">
    <location>
        <begin position="390"/>
        <end position="412"/>
    </location>
</feature>
<dbReference type="Proteomes" id="UP001139648">
    <property type="component" value="Unassembled WGS sequence"/>
</dbReference>
<feature type="region of interest" description="Disordered" evidence="1">
    <location>
        <begin position="382"/>
        <end position="423"/>
    </location>
</feature>
<dbReference type="InterPro" id="IPR006827">
    <property type="entry name" value="Lant_deHydtase_N"/>
</dbReference>
<dbReference type="EMBL" id="JAMZEB010000002">
    <property type="protein sequence ID" value="MCP2355867.1"/>
    <property type="molecule type" value="Genomic_DNA"/>
</dbReference>